<dbReference type="GO" id="GO:0016872">
    <property type="term" value="F:intramolecular lyase activity"/>
    <property type="evidence" value="ECO:0007669"/>
    <property type="project" value="InterPro"/>
</dbReference>
<keyword evidence="4" id="KW-1185">Reference proteome</keyword>
<accession>A0A5D3WHI4</accession>
<dbReference type="OrthoDB" id="9795336at2"/>
<dbReference type="EMBL" id="VNIB01000016">
    <property type="protein sequence ID" value="TYO95822.1"/>
    <property type="molecule type" value="Genomic_DNA"/>
</dbReference>
<proteinExistence type="predicted"/>
<evidence type="ECO:0000313" key="3">
    <source>
        <dbReference type="EMBL" id="TYO95822.1"/>
    </source>
</evidence>
<dbReference type="InterPro" id="IPR016087">
    <property type="entry name" value="Chalcone_isomerase"/>
</dbReference>
<dbReference type="Pfam" id="PF16036">
    <property type="entry name" value="Chalcone_3"/>
    <property type="match status" value="1"/>
</dbReference>
<feature type="domain" description="Chalcone isomerase" evidence="2">
    <location>
        <begin position="19"/>
        <end position="182"/>
    </location>
</feature>
<dbReference type="Proteomes" id="UP000324159">
    <property type="component" value="Unassembled WGS sequence"/>
</dbReference>
<dbReference type="SUPFAM" id="SSF54626">
    <property type="entry name" value="Chalcone isomerase"/>
    <property type="match status" value="1"/>
</dbReference>
<evidence type="ECO:0000259" key="2">
    <source>
        <dbReference type="Pfam" id="PF16036"/>
    </source>
</evidence>
<dbReference type="Gene3D" id="3.50.70.10">
    <property type="match status" value="1"/>
</dbReference>
<evidence type="ECO:0000256" key="1">
    <source>
        <dbReference type="SAM" id="SignalP"/>
    </source>
</evidence>
<keyword evidence="3" id="KW-0413">Isomerase</keyword>
<reference evidence="3 4" key="1">
    <citation type="submission" date="2019-07" db="EMBL/GenBank/DDBJ databases">
        <title>Genomic Encyclopedia of Type Strains, Phase IV (KMG-IV): sequencing the most valuable type-strain genomes for metagenomic binning, comparative biology and taxonomic classification.</title>
        <authorList>
            <person name="Goeker M."/>
        </authorList>
    </citation>
    <scope>NUCLEOTIDE SEQUENCE [LARGE SCALE GENOMIC DNA]</scope>
    <source>
        <strain evidence="3 4">SS015</strain>
    </source>
</reference>
<gene>
    <name evidence="3" type="ORF">EDC39_11629</name>
</gene>
<dbReference type="AlphaFoldDB" id="A0A5D3WHI4"/>
<sequence length="183" mass="20025">MKRLVVFLMLLLWGLPAMAVEVAGVKLTPQVQVAGETLKLNGYGIRKKFFFKIYVGSLYTAQPVRTAEEVLAAPGAKLIRMDFLYSKVKKEKIVDAFAEGFAKNSPALMDSVPAKTFLHWFDADFVEGDRVDLLIAADGTVSASHNGRKLGELHSPELARGVLLIYLGQKPADEDLKEGMLGG</sequence>
<comment type="caution">
    <text evidence="3">The sequence shown here is derived from an EMBL/GenBank/DDBJ whole genome shotgun (WGS) entry which is preliminary data.</text>
</comment>
<keyword evidence="1" id="KW-0732">Signal</keyword>
<organism evidence="3 4">
    <name type="scientific">Geothermobacter ehrlichii</name>
    <dbReference type="NCBI Taxonomy" id="213224"/>
    <lineage>
        <taxon>Bacteria</taxon>
        <taxon>Pseudomonadati</taxon>
        <taxon>Thermodesulfobacteriota</taxon>
        <taxon>Desulfuromonadia</taxon>
        <taxon>Desulfuromonadales</taxon>
        <taxon>Geothermobacteraceae</taxon>
        <taxon>Geothermobacter</taxon>
    </lineage>
</organism>
<feature type="chain" id="PRO_5022986620" evidence="1">
    <location>
        <begin position="20"/>
        <end position="183"/>
    </location>
</feature>
<protein>
    <submittedName>
        <fullName evidence="3">Chalcone isomerase-like protein</fullName>
    </submittedName>
</protein>
<dbReference type="InterPro" id="IPR016088">
    <property type="entry name" value="Chalcone_isomerase_3-sand"/>
</dbReference>
<dbReference type="InterPro" id="IPR036298">
    <property type="entry name" value="Chalcone_isomerase_sf"/>
</dbReference>
<dbReference type="RefSeq" id="WP_148896965.1">
    <property type="nucleotide sequence ID" value="NZ_VNIB01000016.1"/>
</dbReference>
<evidence type="ECO:0000313" key="4">
    <source>
        <dbReference type="Proteomes" id="UP000324159"/>
    </source>
</evidence>
<feature type="signal peptide" evidence="1">
    <location>
        <begin position="1"/>
        <end position="19"/>
    </location>
</feature>
<name>A0A5D3WHI4_9BACT</name>